<dbReference type="Proteomes" id="UP000593910">
    <property type="component" value="Chromosome"/>
</dbReference>
<organism evidence="1 2">
    <name type="scientific">Sulfurimonas marina</name>
    <dbReference type="NCBI Taxonomy" id="2590551"/>
    <lineage>
        <taxon>Bacteria</taxon>
        <taxon>Pseudomonadati</taxon>
        <taxon>Campylobacterota</taxon>
        <taxon>Epsilonproteobacteria</taxon>
        <taxon>Campylobacterales</taxon>
        <taxon>Sulfurimonadaceae</taxon>
        <taxon>Sulfurimonas</taxon>
    </lineage>
</organism>
<accession>A0A7M3V972</accession>
<reference evidence="1 2" key="1">
    <citation type="submission" date="2019-06" db="EMBL/GenBank/DDBJ databases">
        <title>Sulfurimonas gotlandica sp. nov., a chemoautotrophic and psychrotolerant epsilonproteobacterium isolated from a pelagic redoxcline, and an emended description of the genus Sulfurimonas.</title>
        <authorList>
            <person name="Wang S."/>
            <person name="Jiang L."/>
            <person name="Shao Z."/>
        </authorList>
    </citation>
    <scope>NUCLEOTIDE SEQUENCE [LARGE SCALE GENOMIC DNA]</scope>
    <source>
        <strain evidence="1 2">B2</strain>
    </source>
</reference>
<sequence length="78" mass="9123">MRYIFIKGLIIKKYLVALLVLAPLVLLASETKNPKYDAALCKVFQEKIKVYKEKMRDDAYAKTTLESYKKRAKIYCTK</sequence>
<name>A0A7M3V972_9BACT</name>
<proteinExistence type="predicted"/>
<dbReference type="EMBL" id="CP041165">
    <property type="protein sequence ID" value="QOP40305.1"/>
    <property type="molecule type" value="Genomic_DNA"/>
</dbReference>
<gene>
    <name evidence="1" type="ORF">FJR03_00530</name>
</gene>
<dbReference type="RefSeq" id="WP_193113736.1">
    <property type="nucleotide sequence ID" value="NZ_CP041165.1"/>
</dbReference>
<evidence type="ECO:0000313" key="1">
    <source>
        <dbReference type="EMBL" id="QOP40305.1"/>
    </source>
</evidence>
<protein>
    <submittedName>
        <fullName evidence="1">Uncharacterized protein</fullName>
    </submittedName>
</protein>
<keyword evidence="2" id="KW-1185">Reference proteome</keyword>
<dbReference type="AlphaFoldDB" id="A0A7M3V972"/>
<evidence type="ECO:0000313" key="2">
    <source>
        <dbReference type="Proteomes" id="UP000593910"/>
    </source>
</evidence>
<dbReference type="KEGG" id="smax:FJR03_00530"/>